<evidence type="ECO:0000256" key="1">
    <source>
        <dbReference type="SAM" id="Phobius"/>
    </source>
</evidence>
<feature type="transmembrane region" description="Helical" evidence="1">
    <location>
        <begin position="240"/>
        <end position="264"/>
    </location>
</feature>
<evidence type="ECO:0000313" key="2">
    <source>
        <dbReference type="EMBL" id="EJX00400.1"/>
    </source>
</evidence>
<comment type="caution">
    <text evidence="2">The sequence shown here is derived from an EMBL/GenBank/DDBJ whole genome shotgun (WGS) entry which is preliminary data.</text>
</comment>
<proteinExistence type="predicted"/>
<feature type="transmembrane region" description="Helical" evidence="1">
    <location>
        <begin position="121"/>
        <end position="143"/>
    </location>
</feature>
<feature type="transmembrane region" description="Helical" evidence="1">
    <location>
        <begin position="91"/>
        <end position="109"/>
    </location>
</feature>
<reference evidence="2" key="1">
    <citation type="journal article" date="2012" name="PLoS ONE">
        <title>Gene sets for utilization of primary and secondary nutrition supplies in the distal gut of endangered iberian lynx.</title>
        <authorList>
            <person name="Alcaide M."/>
            <person name="Messina E."/>
            <person name="Richter M."/>
            <person name="Bargiela R."/>
            <person name="Peplies J."/>
            <person name="Huws S.A."/>
            <person name="Newbold C.J."/>
            <person name="Golyshin P.N."/>
            <person name="Simon M.A."/>
            <person name="Lopez G."/>
            <person name="Yakimov M.M."/>
            <person name="Ferrer M."/>
        </authorList>
    </citation>
    <scope>NUCLEOTIDE SEQUENCE</scope>
</reference>
<accession>J9GL04</accession>
<gene>
    <name evidence="2" type="ORF">EVA_11494</name>
</gene>
<keyword evidence="1" id="KW-1133">Transmembrane helix</keyword>
<feature type="transmembrane region" description="Helical" evidence="1">
    <location>
        <begin position="199"/>
        <end position="220"/>
    </location>
</feature>
<sequence length="289" mass="31987">MTSPSDSPTRLTLSATDGREVLLAEILESSAIKNGHWTRQEMNLASRDARELAGEAAEPALFLTVRSRLTLARLKPLIPNQETIGPVKFNIWPFILALMLSAFFCGALTDRFATDGARINLLSAPIILLLLWNLAVYVALLLNRLGLCPSYTRLPTQLLKKAFSRLPLSGLPTDSLKTRFITRWIACQDTYLRTEATRAFHFASLAFVIGLLASLGIRGIGTAYSVGWESTWLGSSPEWISVILRAIYDWIPLIFWAVPVGLIFKRSPVFVSTALLPYICSAPQSGFFV</sequence>
<organism evidence="2">
    <name type="scientific">gut metagenome</name>
    <dbReference type="NCBI Taxonomy" id="749906"/>
    <lineage>
        <taxon>unclassified sequences</taxon>
        <taxon>metagenomes</taxon>
        <taxon>organismal metagenomes</taxon>
    </lineage>
</organism>
<protein>
    <submittedName>
        <fullName evidence="2">Uncharacterized protein</fullName>
    </submittedName>
</protein>
<dbReference type="AlphaFoldDB" id="J9GL04"/>
<keyword evidence="1" id="KW-0812">Transmembrane</keyword>
<dbReference type="EMBL" id="AMCI01003393">
    <property type="protein sequence ID" value="EJX00400.1"/>
    <property type="molecule type" value="Genomic_DNA"/>
</dbReference>
<keyword evidence="1" id="KW-0472">Membrane</keyword>
<name>J9GL04_9ZZZZ</name>